<dbReference type="GO" id="GO:0016020">
    <property type="term" value="C:membrane"/>
    <property type="evidence" value="ECO:0007669"/>
    <property type="project" value="InterPro"/>
</dbReference>
<dbReference type="CDD" id="cd00096">
    <property type="entry name" value="Ig"/>
    <property type="match status" value="1"/>
</dbReference>
<dbReference type="Pfam" id="PF01391">
    <property type="entry name" value="Collagen"/>
    <property type="match status" value="1"/>
</dbReference>
<organism evidence="5 6">
    <name type="scientific">Crassostrea virginica</name>
    <name type="common">Eastern oyster</name>
    <dbReference type="NCBI Taxonomy" id="6565"/>
    <lineage>
        <taxon>Eukaryota</taxon>
        <taxon>Metazoa</taxon>
        <taxon>Spiralia</taxon>
        <taxon>Lophotrochozoa</taxon>
        <taxon>Mollusca</taxon>
        <taxon>Bivalvia</taxon>
        <taxon>Autobranchia</taxon>
        <taxon>Pteriomorphia</taxon>
        <taxon>Ostreida</taxon>
        <taxon>Ostreoidea</taxon>
        <taxon>Ostreidae</taxon>
        <taxon>Crassostrea</taxon>
    </lineage>
</organism>
<feature type="region of interest" description="Disordered" evidence="1">
    <location>
        <begin position="147"/>
        <end position="268"/>
    </location>
</feature>
<dbReference type="PANTHER" id="PTHR23282:SF142">
    <property type="entry name" value="MAM DOMAIN-CONTAINING PROTEIN"/>
    <property type="match status" value="1"/>
</dbReference>
<sequence length="956" mass="103630">MADDKLKPSVRSDSTKEKPLFLLSAILCFVITSAVVFLAFTIHQLHQIRDVERMLQDKRLRIQKLRSTCRTNDYVRKEKLLQVIDKLPLVDRKYQDLSRGIRKRQTDSFAMLFQDLVHAQEQLLLQRCTPDTVICIKGQKGDIGFLGEKGNSGQVGNRGLPGMNGTDGQDGSPGEKGEKGIMGEKGLVGPRNSNGAKGDPGIRGDKGEPGVTGLKGEPGQIGVNGARGEKGLVGDKGAPGVSGPKGGKGGPGLSGDKGIKGVRGDAGARGSTWNGTSCDCMDKPKYKETHQTIPVHFGDNVTLDCSTSSLPEATVTWSKTDSNGCFANFSKTSGDRIVIDKTHPVDIGTYRCTASNALGSTVKTITISSSDNPDVISCDFETSFCDWSQSKTDDADFSRNKGDLRTPSTDHTPGKGGQGYYVNIDSSSMTAGQKSKLESFFIPSLEKHCLTFWYYVDGASGATLKVKTKACSMDESTLLSLTSSRSGWKQARVDIPVDIHGRQIVFEAERGNSASDVAIDDVYLSNKECPPPDKKPEILNKNQTIVVQKGDQAVLHCNATGSPSPGFTWEKTSTCPGYHRNGQPLVLNNVTMSVAGTYKCIATNSLGRDESDFTLVVNDTETCTFDSPTEDCHWKNLLSGDDIDWIRQAGSTPSSETGPSNDHTLKNGSGHYMYIESSTPANPNDTAVLQYDSLPTGQPFCLHFWYHMFGNSMGSLRVLAKDCSTKSRTTLWEISGDQKDVWKEACLQVQQGGHDFNLQIEAVRGPNYHSDIGLDDVEVKSGQCTCHKRSRLNITCDFELDMCESKGFSTQNTAAYQLKWTRNKGVTPSIDTGPDSDHTTGTGNYIFVETSGGSPGLKGSFLTPDLPAGQEVCLNFWYNLNGADIGSFDVMIKHSSVSETSIFHQAGNKGSRWYQAKITIPPQNSVYKVDFQPTRGASFKGDAALDDISITDGPCV</sequence>
<feature type="compositionally biased region" description="Gly residues" evidence="1">
    <location>
        <begin position="243"/>
        <end position="255"/>
    </location>
</feature>
<reference evidence="6" key="1">
    <citation type="submission" date="2025-08" db="UniProtKB">
        <authorList>
            <consortium name="RefSeq"/>
        </authorList>
    </citation>
    <scope>IDENTIFICATION</scope>
    <source>
        <tissue evidence="6">Whole sample</tissue>
    </source>
</reference>
<dbReference type="AlphaFoldDB" id="A0A8B8CHT5"/>
<keyword evidence="2" id="KW-0812">Transmembrane</keyword>
<dbReference type="Pfam" id="PF00629">
    <property type="entry name" value="MAM"/>
    <property type="match status" value="3"/>
</dbReference>
<dbReference type="InterPro" id="IPR051560">
    <property type="entry name" value="MAM_domain-containing"/>
</dbReference>
<dbReference type="InterPro" id="IPR008160">
    <property type="entry name" value="Collagen"/>
</dbReference>
<dbReference type="InterPro" id="IPR013320">
    <property type="entry name" value="ConA-like_dom_sf"/>
</dbReference>
<dbReference type="InterPro" id="IPR036179">
    <property type="entry name" value="Ig-like_dom_sf"/>
</dbReference>
<evidence type="ECO:0000256" key="2">
    <source>
        <dbReference type="SAM" id="Phobius"/>
    </source>
</evidence>
<protein>
    <submittedName>
        <fullName evidence="6">MAM and LDL-receptor class A domain-containing protein 1-like isoform X1</fullName>
    </submittedName>
</protein>
<dbReference type="PROSITE" id="PS00740">
    <property type="entry name" value="MAM_1"/>
    <property type="match status" value="2"/>
</dbReference>
<evidence type="ECO:0000256" key="1">
    <source>
        <dbReference type="SAM" id="MobiDB-lite"/>
    </source>
</evidence>
<dbReference type="InterPro" id="IPR000998">
    <property type="entry name" value="MAM_dom"/>
</dbReference>
<dbReference type="PANTHER" id="PTHR23282">
    <property type="entry name" value="APICAL ENDOSOMAL GLYCOPROTEIN PRECURSOR"/>
    <property type="match status" value="1"/>
</dbReference>
<feature type="domain" description="MAM" evidence="3">
    <location>
        <begin position="794"/>
        <end position="956"/>
    </location>
</feature>
<dbReference type="InterPro" id="IPR013783">
    <property type="entry name" value="Ig-like_fold"/>
</dbReference>
<feature type="compositionally biased region" description="Basic and acidic residues" evidence="1">
    <location>
        <begin position="173"/>
        <end position="182"/>
    </location>
</feature>
<feature type="domain" description="Ig-like" evidence="4">
    <location>
        <begin position="536"/>
        <end position="614"/>
    </location>
</feature>
<accession>A0A8B8CHT5</accession>
<feature type="region of interest" description="Disordered" evidence="1">
    <location>
        <begin position="390"/>
        <end position="417"/>
    </location>
</feature>
<dbReference type="Pfam" id="PF13927">
    <property type="entry name" value="Ig_3"/>
    <property type="match status" value="2"/>
</dbReference>
<dbReference type="Gene3D" id="2.60.40.10">
    <property type="entry name" value="Immunoglobulins"/>
    <property type="match status" value="2"/>
</dbReference>
<evidence type="ECO:0000259" key="4">
    <source>
        <dbReference type="PROSITE" id="PS50835"/>
    </source>
</evidence>
<evidence type="ECO:0000313" key="6">
    <source>
        <dbReference type="RefSeq" id="XP_022315382.1"/>
    </source>
</evidence>
<dbReference type="SMART" id="SM00408">
    <property type="entry name" value="IGc2"/>
    <property type="match status" value="2"/>
</dbReference>
<dbReference type="CDD" id="cd06263">
    <property type="entry name" value="MAM"/>
    <property type="match status" value="3"/>
</dbReference>
<feature type="domain" description="MAM" evidence="3">
    <location>
        <begin position="621"/>
        <end position="786"/>
    </location>
</feature>
<name>A0A8B8CHT5_CRAVI</name>
<dbReference type="GeneID" id="111119478"/>
<proteinExistence type="predicted"/>
<dbReference type="SUPFAM" id="SSF48726">
    <property type="entry name" value="Immunoglobulin"/>
    <property type="match status" value="2"/>
</dbReference>
<dbReference type="RefSeq" id="XP_022315382.1">
    <property type="nucleotide sequence ID" value="XM_022459674.1"/>
</dbReference>
<evidence type="ECO:0000259" key="3">
    <source>
        <dbReference type="PROSITE" id="PS50060"/>
    </source>
</evidence>
<dbReference type="Proteomes" id="UP000694844">
    <property type="component" value="Chromosome 2"/>
</dbReference>
<feature type="domain" description="MAM" evidence="3">
    <location>
        <begin position="376"/>
        <end position="531"/>
    </location>
</feature>
<keyword evidence="2" id="KW-1133">Transmembrane helix</keyword>
<dbReference type="KEGG" id="cvn:111119478"/>
<gene>
    <name evidence="6" type="primary">LOC111119478</name>
</gene>
<dbReference type="Gene3D" id="2.60.120.200">
    <property type="match status" value="3"/>
</dbReference>
<dbReference type="InterPro" id="IPR003599">
    <property type="entry name" value="Ig_sub"/>
</dbReference>
<feature type="domain" description="Ig-like" evidence="4">
    <location>
        <begin position="284"/>
        <end position="368"/>
    </location>
</feature>
<dbReference type="InterPro" id="IPR007110">
    <property type="entry name" value="Ig-like_dom"/>
</dbReference>
<dbReference type="PROSITE" id="PS50060">
    <property type="entry name" value="MAM_2"/>
    <property type="match status" value="3"/>
</dbReference>
<dbReference type="SMART" id="SM00409">
    <property type="entry name" value="IG"/>
    <property type="match status" value="2"/>
</dbReference>
<keyword evidence="2" id="KW-0472">Membrane</keyword>
<dbReference type="InterPro" id="IPR003598">
    <property type="entry name" value="Ig_sub2"/>
</dbReference>
<feature type="transmembrane region" description="Helical" evidence="2">
    <location>
        <begin position="20"/>
        <end position="40"/>
    </location>
</feature>
<dbReference type="PROSITE" id="PS50835">
    <property type="entry name" value="IG_LIKE"/>
    <property type="match status" value="2"/>
</dbReference>
<dbReference type="OrthoDB" id="412155at2759"/>
<dbReference type="SUPFAM" id="SSF49899">
    <property type="entry name" value="Concanavalin A-like lectins/glucanases"/>
    <property type="match status" value="3"/>
</dbReference>
<evidence type="ECO:0000313" key="5">
    <source>
        <dbReference type="Proteomes" id="UP000694844"/>
    </source>
</evidence>
<dbReference type="PRINTS" id="PR00020">
    <property type="entry name" value="MAMDOMAIN"/>
</dbReference>
<feature type="compositionally biased region" description="Basic and acidic residues" evidence="1">
    <location>
        <begin position="391"/>
        <end position="404"/>
    </location>
</feature>
<dbReference type="SMART" id="SM00137">
    <property type="entry name" value="MAM"/>
    <property type="match status" value="3"/>
</dbReference>
<keyword evidence="5" id="KW-1185">Reference proteome</keyword>